<dbReference type="InterPro" id="IPR050564">
    <property type="entry name" value="F420-G6PD/mer"/>
</dbReference>
<evidence type="ECO:0000259" key="2">
    <source>
        <dbReference type="Pfam" id="PF00296"/>
    </source>
</evidence>
<dbReference type="Proteomes" id="UP001500804">
    <property type="component" value="Unassembled WGS sequence"/>
</dbReference>
<feature type="domain" description="Luciferase-like" evidence="2">
    <location>
        <begin position="11"/>
        <end position="305"/>
    </location>
</feature>
<protein>
    <recommendedName>
        <fullName evidence="2">Luciferase-like domain-containing protein</fullName>
    </recommendedName>
</protein>
<keyword evidence="4" id="KW-1185">Reference proteome</keyword>
<dbReference type="CDD" id="cd01097">
    <property type="entry name" value="Tetrahydromethanopterin_reductase"/>
    <property type="match status" value="1"/>
</dbReference>
<keyword evidence="1" id="KW-0560">Oxidoreductase</keyword>
<comment type="caution">
    <text evidence="3">The sequence shown here is derived from an EMBL/GenBank/DDBJ whole genome shotgun (WGS) entry which is preliminary data.</text>
</comment>
<sequence>MRVGVRFPPAMSVADVADEVARSERFGFDTAWIADSQLLWRDVWVAMGLAADRTERITLASAVTNVATRFPSVVASAVNTVADIAPGRVWLGLGTGDSSVKPLGLPPSTRAQLRAGIAEIRGLLDGETVAVNGREVHLQRPTGAVPVHLAASGPRTLRLAGEIADGVLTLAGVSPETLTRTVGAVAEGARAAGRAMPEVTVGAFCALSDDIERDARVLKPICLHMATIGAQDFLRLAGIELPPPPPVPDVYPDMVHAEDWEEAISHSSRYVTDEMAVRFARTFCLFGTAEEILHRAQQAVDAGATGFYLRHVGNYTLPSELITGFGEQVLPGLHALAPRVAA</sequence>
<dbReference type="PANTHER" id="PTHR43244:SF1">
    <property type="entry name" value="5,10-METHYLENETETRAHYDROMETHANOPTERIN REDUCTASE"/>
    <property type="match status" value="1"/>
</dbReference>
<dbReference type="EMBL" id="BAABJO010000006">
    <property type="protein sequence ID" value="GAA5117604.1"/>
    <property type="molecule type" value="Genomic_DNA"/>
</dbReference>
<dbReference type="InterPro" id="IPR011251">
    <property type="entry name" value="Luciferase-like_dom"/>
</dbReference>
<reference evidence="4" key="1">
    <citation type="journal article" date="2019" name="Int. J. Syst. Evol. Microbiol.">
        <title>The Global Catalogue of Microorganisms (GCM) 10K type strain sequencing project: providing services to taxonomists for standard genome sequencing and annotation.</title>
        <authorList>
            <consortium name="The Broad Institute Genomics Platform"/>
            <consortium name="The Broad Institute Genome Sequencing Center for Infectious Disease"/>
            <person name="Wu L."/>
            <person name="Ma J."/>
        </authorList>
    </citation>
    <scope>NUCLEOTIDE SEQUENCE [LARGE SCALE GENOMIC DNA]</scope>
    <source>
        <strain evidence="4">JCM 18302</strain>
    </source>
</reference>
<name>A0ABP9NFX3_9PSEU</name>
<accession>A0ABP9NFX3</accession>
<gene>
    <name evidence="3" type="ORF">GCM10023320_20320</name>
</gene>
<dbReference type="Gene3D" id="3.20.20.30">
    <property type="entry name" value="Luciferase-like domain"/>
    <property type="match status" value="1"/>
</dbReference>
<dbReference type="InterPro" id="IPR036661">
    <property type="entry name" value="Luciferase-like_sf"/>
</dbReference>
<dbReference type="PANTHER" id="PTHR43244">
    <property type="match status" value="1"/>
</dbReference>
<dbReference type="Pfam" id="PF00296">
    <property type="entry name" value="Bac_luciferase"/>
    <property type="match status" value="1"/>
</dbReference>
<evidence type="ECO:0000313" key="3">
    <source>
        <dbReference type="EMBL" id="GAA5117604.1"/>
    </source>
</evidence>
<dbReference type="SUPFAM" id="SSF51679">
    <property type="entry name" value="Bacterial luciferase-like"/>
    <property type="match status" value="1"/>
</dbReference>
<evidence type="ECO:0000256" key="1">
    <source>
        <dbReference type="ARBA" id="ARBA00023002"/>
    </source>
</evidence>
<evidence type="ECO:0000313" key="4">
    <source>
        <dbReference type="Proteomes" id="UP001500804"/>
    </source>
</evidence>
<proteinExistence type="predicted"/>
<organism evidence="3 4">
    <name type="scientific">Pseudonocardia adelaidensis</name>
    <dbReference type="NCBI Taxonomy" id="648754"/>
    <lineage>
        <taxon>Bacteria</taxon>
        <taxon>Bacillati</taxon>
        <taxon>Actinomycetota</taxon>
        <taxon>Actinomycetes</taxon>
        <taxon>Pseudonocardiales</taxon>
        <taxon>Pseudonocardiaceae</taxon>
        <taxon>Pseudonocardia</taxon>
    </lineage>
</organism>